<proteinExistence type="predicted"/>
<gene>
    <name evidence="7" type="ORF">NUTIK01_05320</name>
</gene>
<evidence type="ECO:0000313" key="7">
    <source>
        <dbReference type="EMBL" id="GMM59755.1"/>
    </source>
</evidence>
<evidence type="ECO:0000313" key="8">
    <source>
        <dbReference type="Proteomes" id="UP001187221"/>
    </source>
</evidence>
<dbReference type="NCBIfam" id="TIGR01352">
    <property type="entry name" value="tonB_Cterm"/>
    <property type="match status" value="1"/>
</dbReference>
<evidence type="ECO:0000256" key="4">
    <source>
        <dbReference type="ARBA" id="ARBA00023136"/>
    </source>
</evidence>
<reference evidence="7 8" key="1">
    <citation type="submission" date="2023-06" db="EMBL/GenBank/DDBJ databases">
        <title>Draft genome sequence of Novosphingobium sp. strain IK01.</title>
        <authorList>
            <person name="Hatamoto M."/>
            <person name="Ikarashi T."/>
            <person name="Yamaguchi T."/>
        </authorList>
    </citation>
    <scope>NUCLEOTIDE SEQUENCE [LARGE SCALE GENOMIC DNA]</scope>
    <source>
        <strain evidence="7 8">IK01</strain>
    </source>
</reference>
<dbReference type="PROSITE" id="PS52015">
    <property type="entry name" value="TONB_CTD"/>
    <property type="match status" value="1"/>
</dbReference>
<dbReference type="Gene3D" id="3.30.1150.10">
    <property type="match status" value="1"/>
</dbReference>
<dbReference type="SUPFAM" id="SSF74653">
    <property type="entry name" value="TolA/TonB C-terminal domain"/>
    <property type="match status" value="1"/>
</dbReference>
<keyword evidence="8" id="KW-1185">Reference proteome</keyword>
<accession>A0ABQ6P3E9</accession>
<dbReference type="EMBL" id="BTFW01000001">
    <property type="protein sequence ID" value="GMM59755.1"/>
    <property type="molecule type" value="Genomic_DNA"/>
</dbReference>
<dbReference type="Pfam" id="PF03544">
    <property type="entry name" value="TonB_C"/>
    <property type="match status" value="1"/>
</dbReference>
<feature type="domain" description="TonB C-terminal" evidence="6">
    <location>
        <begin position="159"/>
        <end position="250"/>
    </location>
</feature>
<evidence type="ECO:0000256" key="3">
    <source>
        <dbReference type="ARBA" id="ARBA00022989"/>
    </source>
</evidence>
<protein>
    <recommendedName>
        <fullName evidence="6">TonB C-terminal domain-containing protein</fullName>
    </recommendedName>
</protein>
<dbReference type="InterPro" id="IPR037682">
    <property type="entry name" value="TonB_C"/>
</dbReference>
<organism evidence="7 8">
    <name type="scientific">Novosphingobium pituita</name>
    <dbReference type="NCBI Taxonomy" id="3056842"/>
    <lineage>
        <taxon>Bacteria</taxon>
        <taxon>Pseudomonadati</taxon>
        <taxon>Pseudomonadota</taxon>
        <taxon>Alphaproteobacteria</taxon>
        <taxon>Sphingomonadales</taxon>
        <taxon>Sphingomonadaceae</taxon>
        <taxon>Novosphingobium</taxon>
    </lineage>
</organism>
<comment type="subcellular location">
    <subcellularLocation>
        <location evidence="1">Membrane</location>
        <topology evidence="1">Single-pass membrane protein</topology>
    </subcellularLocation>
</comment>
<keyword evidence="4" id="KW-0472">Membrane</keyword>
<comment type="caution">
    <text evidence="7">The sequence shown here is derived from an EMBL/GenBank/DDBJ whole genome shotgun (WGS) entry which is preliminary data.</text>
</comment>
<sequence>MSAFRVVSEGLVPKGPGRGDATGPLLRRRLAGIAASLLAHGAVLGVVLACGENPSRPRQNRQAAQLAVFTLSAPRPLPHEAPRAARSLRKAPLQTQPVVHAPGPPGASPPPGATGTPAPSLRTEPFAPPAIASLPALAPIAPRAPAGEPSKASQKADRAALPADYVHKVWARIMACRPAGITIDGRVTLRFDLDDRGHLASVAVVGPSGVAMLDRAAVVALRRAAPFPLPPAHDAAVPLHFEVQVRFGAGGAD</sequence>
<name>A0ABQ6P3E9_9SPHN</name>
<evidence type="ECO:0000259" key="6">
    <source>
        <dbReference type="PROSITE" id="PS52015"/>
    </source>
</evidence>
<evidence type="ECO:0000256" key="2">
    <source>
        <dbReference type="ARBA" id="ARBA00022692"/>
    </source>
</evidence>
<keyword evidence="3" id="KW-1133">Transmembrane helix</keyword>
<dbReference type="RefSeq" id="WP_317973598.1">
    <property type="nucleotide sequence ID" value="NZ_BTFW01000001.1"/>
</dbReference>
<feature type="region of interest" description="Disordered" evidence="5">
    <location>
        <begin position="1"/>
        <end position="21"/>
    </location>
</feature>
<feature type="region of interest" description="Disordered" evidence="5">
    <location>
        <begin position="96"/>
        <end position="126"/>
    </location>
</feature>
<evidence type="ECO:0000256" key="1">
    <source>
        <dbReference type="ARBA" id="ARBA00004167"/>
    </source>
</evidence>
<dbReference type="Proteomes" id="UP001187221">
    <property type="component" value="Unassembled WGS sequence"/>
</dbReference>
<evidence type="ECO:0000256" key="5">
    <source>
        <dbReference type="SAM" id="MobiDB-lite"/>
    </source>
</evidence>
<feature type="compositionally biased region" description="Pro residues" evidence="5">
    <location>
        <begin position="102"/>
        <end position="112"/>
    </location>
</feature>
<dbReference type="InterPro" id="IPR006260">
    <property type="entry name" value="TonB/TolA_C"/>
</dbReference>
<keyword evidence="2" id="KW-0812">Transmembrane</keyword>